<dbReference type="Pfam" id="PF13493">
    <property type="entry name" value="DUF4118"/>
    <property type="match status" value="1"/>
</dbReference>
<dbReference type="InterPro" id="IPR036890">
    <property type="entry name" value="HATPase_C_sf"/>
</dbReference>
<sequence length="490" mass="50958">MTTAGLALRVGAGRWLGGLLAGAVGVAAVTTVVALLEPSLPALGLLPLYLLAVLPVAVRWGAGPAAVVSVASTVLLGYLFLPSSRRLWFAEVDNAAATGVFLVTAVVVGNLAARLRRAAEHSARLSAEQAALRRVATQVAREAPPEEVFATVVGEIGRLLGADSAAIVRLDPDGLSTVIAQDGDGPERLPVGSRWSIEPPLALGVALRTGEPARRDGYEEVPGEFAELLRQVGVRSSVAIPVVAGGRTWGALGAQRRGTAFPADAEQRIAEFTEIVAIAIANAESRTQLAASRARIIAATDATRRRLERDLHDGAQQRLVSLALELRQVESAVPAQVRADLDRMAGDLTEALDELRELSRGIHPVVLSEGGLGPALRAIARRAQVPVELDVRTAERFPEPVEVAAYYVVSEAVTNTTKHGGASYVEVTLDAGANALALRVRDDGAGGADPARGSGLTGLRDRVEALGGSIHVTSPAGAGTTIEVSLPLAR</sequence>
<proteinExistence type="predicted"/>
<dbReference type="KEGG" id="pfla:Pflav_027040"/>
<evidence type="ECO:0000256" key="4">
    <source>
        <dbReference type="ARBA" id="ARBA00022553"/>
    </source>
</evidence>
<dbReference type="EC" id="2.7.13.3" evidence="3"/>
<dbReference type="GO" id="GO:0016020">
    <property type="term" value="C:membrane"/>
    <property type="evidence" value="ECO:0007669"/>
    <property type="project" value="UniProtKB-SubCell"/>
</dbReference>
<feature type="transmembrane region" description="Helical" evidence="13">
    <location>
        <begin position="65"/>
        <end position="83"/>
    </location>
</feature>
<dbReference type="InterPro" id="IPR011712">
    <property type="entry name" value="Sig_transdc_His_kin_sub3_dim/P"/>
</dbReference>
<dbReference type="Pfam" id="PF02518">
    <property type="entry name" value="HATPase_c"/>
    <property type="match status" value="1"/>
</dbReference>
<organism evidence="15 16">
    <name type="scientific">Phytohabitans flavus</name>
    <dbReference type="NCBI Taxonomy" id="1076124"/>
    <lineage>
        <taxon>Bacteria</taxon>
        <taxon>Bacillati</taxon>
        <taxon>Actinomycetota</taxon>
        <taxon>Actinomycetes</taxon>
        <taxon>Micromonosporales</taxon>
        <taxon>Micromonosporaceae</taxon>
    </lineage>
</organism>
<dbReference type="PANTHER" id="PTHR24421">
    <property type="entry name" value="NITRATE/NITRITE SENSOR PROTEIN NARX-RELATED"/>
    <property type="match status" value="1"/>
</dbReference>
<dbReference type="InterPro" id="IPR025201">
    <property type="entry name" value="KdpD_TM"/>
</dbReference>
<evidence type="ECO:0000256" key="9">
    <source>
        <dbReference type="ARBA" id="ARBA00022840"/>
    </source>
</evidence>
<dbReference type="InterPro" id="IPR005467">
    <property type="entry name" value="His_kinase_dom"/>
</dbReference>
<keyword evidence="5" id="KW-0808">Transferase</keyword>
<comment type="catalytic activity">
    <reaction evidence="1">
        <text>ATP + protein L-histidine = ADP + protein N-phospho-L-histidine.</text>
        <dbReference type="EC" id="2.7.13.3"/>
    </reaction>
</comment>
<evidence type="ECO:0000256" key="7">
    <source>
        <dbReference type="ARBA" id="ARBA00022741"/>
    </source>
</evidence>
<accession>A0A6F8XR29</accession>
<name>A0A6F8XR29_9ACTN</name>
<dbReference type="EMBL" id="AP022870">
    <property type="protein sequence ID" value="BCB76294.1"/>
    <property type="molecule type" value="Genomic_DNA"/>
</dbReference>
<dbReference type="InterPro" id="IPR003594">
    <property type="entry name" value="HATPase_dom"/>
</dbReference>
<dbReference type="PROSITE" id="PS50109">
    <property type="entry name" value="HIS_KIN"/>
    <property type="match status" value="1"/>
</dbReference>
<evidence type="ECO:0000256" key="3">
    <source>
        <dbReference type="ARBA" id="ARBA00012438"/>
    </source>
</evidence>
<evidence type="ECO:0000256" key="11">
    <source>
        <dbReference type="ARBA" id="ARBA00023012"/>
    </source>
</evidence>
<dbReference type="GO" id="GO:0005524">
    <property type="term" value="F:ATP binding"/>
    <property type="evidence" value="ECO:0007669"/>
    <property type="project" value="UniProtKB-KW"/>
</dbReference>
<dbReference type="InterPro" id="IPR038318">
    <property type="entry name" value="KdpD_sf"/>
</dbReference>
<keyword evidence="9" id="KW-0067">ATP-binding</keyword>
<evidence type="ECO:0000256" key="6">
    <source>
        <dbReference type="ARBA" id="ARBA00022692"/>
    </source>
</evidence>
<evidence type="ECO:0000313" key="15">
    <source>
        <dbReference type="EMBL" id="BCB76294.1"/>
    </source>
</evidence>
<comment type="subcellular location">
    <subcellularLocation>
        <location evidence="2">Membrane</location>
        <topology evidence="2">Multi-pass membrane protein</topology>
    </subcellularLocation>
</comment>
<dbReference type="SUPFAM" id="SSF55781">
    <property type="entry name" value="GAF domain-like"/>
    <property type="match status" value="1"/>
</dbReference>
<evidence type="ECO:0000256" key="5">
    <source>
        <dbReference type="ARBA" id="ARBA00022679"/>
    </source>
</evidence>
<keyword evidence="7" id="KW-0547">Nucleotide-binding</keyword>
<dbReference type="InterPro" id="IPR029016">
    <property type="entry name" value="GAF-like_dom_sf"/>
</dbReference>
<dbReference type="Pfam" id="PF01590">
    <property type="entry name" value="GAF"/>
    <property type="match status" value="1"/>
</dbReference>
<keyword evidence="10 13" id="KW-1133">Transmembrane helix</keyword>
<dbReference type="Gene3D" id="1.20.120.620">
    <property type="entry name" value="Backbone structure of the membrane domain of e. Coli histidine kinase receptor kdpd"/>
    <property type="match status" value="1"/>
</dbReference>
<keyword evidence="8 15" id="KW-0418">Kinase</keyword>
<dbReference type="SMART" id="SM00065">
    <property type="entry name" value="GAF"/>
    <property type="match status" value="1"/>
</dbReference>
<protein>
    <recommendedName>
        <fullName evidence="3">histidine kinase</fullName>
        <ecNumber evidence="3">2.7.13.3</ecNumber>
    </recommendedName>
</protein>
<dbReference type="Proteomes" id="UP000502508">
    <property type="component" value="Chromosome"/>
</dbReference>
<reference evidence="15 16" key="2">
    <citation type="submission" date="2020-03" db="EMBL/GenBank/DDBJ databases">
        <authorList>
            <person name="Ichikawa N."/>
            <person name="Kimura A."/>
            <person name="Kitahashi Y."/>
            <person name="Uohara A."/>
        </authorList>
    </citation>
    <scope>NUCLEOTIDE SEQUENCE [LARGE SCALE GENOMIC DNA]</scope>
    <source>
        <strain evidence="15 16">NBRC 107702</strain>
    </source>
</reference>
<dbReference type="RefSeq" id="WP_173036382.1">
    <property type="nucleotide sequence ID" value="NZ_AP022870.1"/>
</dbReference>
<keyword evidence="12 13" id="KW-0472">Membrane</keyword>
<evidence type="ECO:0000313" key="16">
    <source>
        <dbReference type="Proteomes" id="UP000502508"/>
    </source>
</evidence>
<feature type="transmembrane region" description="Helical" evidence="13">
    <location>
        <begin position="12"/>
        <end position="36"/>
    </location>
</feature>
<evidence type="ECO:0000256" key="10">
    <source>
        <dbReference type="ARBA" id="ARBA00022989"/>
    </source>
</evidence>
<gene>
    <name evidence="15" type="ORF">Pflav_027040</name>
</gene>
<dbReference type="SUPFAM" id="SSF55874">
    <property type="entry name" value="ATPase domain of HSP90 chaperone/DNA topoisomerase II/histidine kinase"/>
    <property type="match status" value="1"/>
</dbReference>
<dbReference type="Gene3D" id="3.30.565.10">
    <property type="entry name" value="Histidine kinase-like ATPase, C-terminal domain"/>
    <property type="match status" value="1"/>
</dbReference>
<feature type="transmembrane region" description="Helical" evidence="13">
    <location>
        <begin position="95"/>
        <end position="113"/>
    </location>
</feature>
<dbReference type="CDD" id="cd16917">
    <property type="entry name" value="HATPase_UhpB-NarQ-NarX-like"/>
    <property type="match status" value="1"/>
</dbReference>
<feature type="domain" description="Histidine kinase" evidence="14">
    <location>
        <begin position="408"/>
        <end position="490"/>
    </location>
</feature>
<dbReference type="AlphaFoldDB" id="A0A6F8XR29"/>
<dbReference type="SMART" id="SM00387">
    <property type="entry name" value="HATPase_c"/>
    <property type="match status" value="1"/>
</dbReference>
<keyword evidence="16" id="KW-1185">Reference proteome</keyword>
<keyword evidence="11" id="KW-0902">Two-component regulatory system</keyword>
<dbReference type="Pfam" id="PF07730">
    <property type="entry name" value="HisKA_3"/>
    <property type="match status" value="1"/>
</dbReference>
<evidence type="ECO:0000256" key="2">
    <source>
        <dbReference type="ARBA" id="ARBA00004141"/>
    </source>
</evidence>
<dbReference type="InterPro" id="IPR050482">
    <property type="entry name" value="Sensor_HK_TwoCompSys"/>
</dbReference>
<evidence type="ECO:0000256" key="13">
    <source>
        <dbReference type="SAM" id="Phobius"/>
    </source>
</evidence>
<evidence type="ECO:0000259" key="14">
    <source>
        <dbReference type="PROSITE" id="PS50109"/>
    </source>
</evidence>
<dbReference type="Gene3D" id="3.30.450.40">
    <property type="match status" value="1"/>
</dbReference>
<dbReference type="Gene3D" id="1.20.5.1930">
    <property type="match status" value="1"/>
</dbReference>
<dbReference type="InterPro" id="IPR003018">
    <property type="entry name" value="GAF"/>
</dbReference>
<evidence type="ECO:0000256" key="12">
    <source>
        <dbReference type="ARBA" id="ARBA00023136"/>
    </source>
</evidence>
<dbReference type="GO" id="GO:0000155">
    <property type="term" value="F:phosphorelay sensor kinase activity"/>
    <property type="evidence" value="ECO:0007669"/>
    <property type="project" value="InterPro"/>
</dbReference>
<reference evidence="15 16" key="1">
    <citation type="submission" date="2020-03" db="EMBL/GenBank/DDBJ databases">
        <title>Whole genome shotgun sequence of Phytohabitans flavus NBRC 107702.</title>
        <authorList>
            <person name="Komaki H."/>
            <person name="Tamura T."/>
        </authorList>
    </citation>
    <scope>NUCLEOTIDE SEQUENCE [LARGE SCALE GENOMIC DNA]</scope>
    <source>
        <strain evidence="15 16">NBRC 107702</strain>
    </source>
</reference>
<keyword evidence="6 13" id="KW-0812">Transmembrane</keyword>
<dbReference type="GO" id="GO:0046983">
    <property type="term" value="F:protein dimerization activity"/>
    <property type="evidence" value="ECO:0007669"/>
    <property type="project" value="InterPro"/>
</dbReference>
<evidence type="ECO:0000256" key="1">
    <source>
        <dbReference type="ARBA" id="ARBA00000085"/>
    </source>
</evidence>
<keyword evidence="4" id="KW-0597">Phosphoprotein</keyword>
<dbReference type="PANTHER" id="PTHR24421:SF10">
    <property type="entry name" value="NITRATE_NITRITE SENSOR PROTEIN NARQ"/>
    <property type="match status" value="1"/>
</dbReference>
<evidence type="ECO:0000256" key="8">
    <source>
        <dbReference type="ARBA" id="ARBA00022777"/>
    </source>
</evidence>